<name>Q484Y4_COLP3</name>
<evidence type="ECO:0000313" key="2">
    <source>
        <dbReference type="Proteomes" id="UP000000547"/>
    </source>
</evidence>
<gene>
    <name evidence="1" type="ordered locus">CPS_1643</name>
</gene>
<evidence type="ECO:0000313" key="1">
    <source>
        <dbReference type="EMBL" id="AAZ25927.1"/>
    </source>
</evidence>
<dbReference type="KEGG" id="cps:CPS_1643"/>
<dbReference type="Proteomes" id="UP000000547">
    <property type="component" value="Chromosome"/>
</dbReference>
<proteinExistence type="predicted"/>
<sequence length="31" mass="3496">MPHYFSQPFLASYWGVIDTKSNLSASIQVHA</sequence>
<dbReference type="HOGENOM" id="CLU_3395928_0_0_6"/>
<dbReference type="AlphaFoldDB" id="Q484Y4"/>
<protein>
    <submittedName>
        <fullName evidence="1">Uncharacterized protein</fullName>
    </submittedName>
</protein>
<dbReference type="EMBL" id="CP000083">
    <property type="protein sequence ID" value="AAZ25927.1"/>
    <property type="molecule type" value="Genomic_DNA"/>
</dbReference>
<accession>Q484Y4</accession>
<reference evidence="1" key="1">
    <citation type="journal article" date="2005" name="Proc. Natl. Acad. Sci. U.S.A.">
        <title>The psychrophilic lifestyle as revealed by the genome sequence of Colwellia psychrerythraea 34H through genomic and proteomic analyses.</title>
        <authorList>
            <person name="Methe B.A."/>
            <person name="Nelson K.E."/>
            <person name="Deming J.W."/>
            <person name="Momen B."/>
            <person name="Melamud E."/>
            <person name="Zhang X."/>
            <person name="Moult J."/>
            <person name="Madupu R."/>
            <person name="Nelson W.C."/>
            <person name="Dodson R.J."/>
            <person name="Brinkac L.M."/>
            <person name="Daugherty S.C."/>
            <person name="Durkin A.S."/>
            <person name="DeBoy R.T."/>
            <person name="Kolonay J.F."/>
            <person name="Sullivan S.A."/>
            <person name="Zhou L."/>
            <person name="Davidsen T.M."/>
            <person name="Wu M."/>
            <person name="Huston A.L."/>
            <person name="Lewis M."/>
            <person name="Weaver B."/>
            <person name="Weidman J.F."/>
            <person name="Khouri H."/>
            <person name="Utterback T.R."/>
            <person name="Feldblyum T.V."/>
            <person name="Fraser C.M."/>
        </authorList>
    </citation>
    <scope>NUCLEOTIDE SEQUENCE [LARGE SCALE GENOMIC DNA]</scope>
    <source>
        <strain evidence="1">34H</strain>
    </source>
</reference>
<organism evidence="1 2">
    <name type="scientific">Colwellia psychrerythraea (strain 34H / ATCC BAA-681)</name>
    <name type="common">Vibrio psychroerythus</name>
    <dbReference type="NCBI Taxonomy" id="167879"/>
    <lineage>
        <taxon>Bacteria</taxon>
        <taxon>Pseudomonadati</taxon>
        <taxon>Pseudomonadota</taxon>
        <taxon>Gammaproteobacteria</taxon>
        <taxon>Alteromonadales</taxon>
        <taxon>Colwelliaceae</taxon>
        <taxon>Colwellia</taxon>
    </lineage>
</organism>